<name>A0A5B9W7W7_9BACT</name>
<evidence type="ECO:0000313" key="3">
    <source>
        <dbReference type="Proteomes" id="UP000324233"/>
    </source>
</evidence>
<feature type="transmembrane region" description="Helical" evidence="1">
    <location>
        <begin position="30"/>
        <end position="48"/>
    </location>
</feature>
<evidence type="ECO:0000256" key="1">
    <source>
        <dbReference type="SAM" id="Phobius"/>
    </source>
</evidence>
<keyword evidence="3" id="KW-1185">Reference proteome</keyword>
<evidence type="ECO:0000313" key="2">
    <source>
        <dbReference type="EMBL" id="QEH36776.1"/>
    </source>
</evidence>
<feature type="transmembrane region" description="Helical" evidence="1">
    <location>
        <begin position="89"/>
        <end position="117"/>
    </location>
</feature>
<sequence length="121" mass="13469">MHDIYDPTPRPELEWEPPREERLLFSRGDILAVVGLCATLFAVASLAWRDEALLAFIAAAVGSLVVVESWLTALGFLNRCPPVSMRLRATIFLAALLPWMVGLSVAVGFILSLFWIYDHLT</sequence>
<dbReference type="KEGG" id="agv:OJF2_53610"/>
<dbReference type="Proteomes" id="UP000324233">
    <property type="component" value="Chromosome"/>
</dbReference>
<feature type="transmembrane region" description="Helical" evidence="1">
    <location>
        <begin position="54"/>
        <end position="77"/>
    </location>
</feature>
<dbReference type="OrthoDB" id="282125at2"/>
<accession>A0A5B9W7W7</accession>
<proteinExistence type="predicted"/>
<protein>
    <submittedName>
        <fullName evidence="2">Uncharacterized protein</fullName>
    </submittedName>
</protein>
<keyword evidence="1" id="KW-1133">Transmembrane helix</keyword>
<dbReference type="EMBL" id="CP042997">
    <property type="protein sequence ID" value="QEH36776.1"/>
    <property type="molecule type" value="Genomic_DNA"/>
</dbReference>
<keyword evidence="1" id="KW-0472">Membrane</keyword>
<dbReference type="AlphaFoldDB" id="A0A5B9W7W7"/>
<keyword evidence="1" id="KW-0812">Transmembrane</keyword>
<reference evidence="2 3" key="1">
    <citation type="submission" date="2019-08" db="EMBL/GenBank/DDBJ databases">
        <title>Deep-cultivation of Planctomycetes and their phenomic and genomic characterization uncovers novel biology.</title>
        <authorList>
            <person name="Wiegand S."/>
            <person name="Jogler M."/>
            <person name="Boedeker C."/>
            <person name="Pinto D."/>
            <person name="Vollmers J."/>
            <person name="Rivas-Marin E."/>
            <person name="Kohn T."/>
            <person name="Peeters S.H."/>
            <person name="Heuer A."/>
            <person name="Rast P."/>
            <person name="Oberbeckmann S."/>
            <person name="Bunk B."/>
            <person name="Jeske O."/>
            <person name="Meyerdierks A."/>
            <person name="Storesund J.E."/>
            <person name="Kallscheuer N."/>
            <person name="Luecker S."/>
            <person name="Lage O.M."/>
            <person name="Pohl T."/>
            <person name="Merkel B.J."/>
            <person name="Hornburger P."/>
            <person name="Mueller R.-W."/>
            <person name="Bruemmer F."/>
            <person name="Labrenz M."/>
            <person name="Spormann A.M."/>
            <person name="Op den Camp H."/>
            <person name="Overmann J."/>
            <person name="Amann R."/>
            <person name="Jetten M.S.M."/>
            <person name="Mascher T."/>
            <person name="Medema M.H."/>
            <person name="Devos D.P."/>
            <person name="Kaster A.-K."/>
            <person name="Ovreas L."/>
            <person name="Rohde M."/>
            <person name="Galperin M.Y."/>
            <person name="Jogler C."/>
        </authorList>
    </citation>
    <scope>NUCLEOTIDE SEQUENCE [LARGE SCALE GENOMIC DNA]</scope>
    <source>
        <strain evidence="2 3">OJF2</strain>
    </source>
</reference>
<gene>
    <name evidence="2" type="ORF">OJF2_53610</name>
</gene>
<organism evidence="2 3">
    <name type="scientific">Aquisphaera giovannonii</name>
    <dbReference type="NCBI Taxonomy" id="406548"/>
    <lineage>
        <taxon>Bacteria</taxon>
        <taxon>Pseudomonadati</taxon>
        <taxon>Planctomycetota</taxon>
        <taxon>Planctomycetia</taxon>
        <taxon>Isosphaerales</taxon>
        <taxon>Isosphaeraceae</taxon>
        <taxon>Aquisphaera</taxon>
    </lineage>
</organism>
<dbReference type="RefSeq" id="WP_148596421.1">
    <property type="nucleotide sequence ID" value="NZ_CP042997.1"/>
</dbReference>